<name>A0A8J5VI97_ZIZPA</name>
<reference evidence="2" key="1">
    <citation type="journal article" date="2021" name="bioRxiv">
        <title>Whole Genome Assembly and Annotation of Northern Wild Rice, Zizania palustris L., Supports a Whole Genome Duplication in the Zizania Genus.</title>
        <authorList>
            <person name="Haas M."/>
            <person name="Kono T."/>
            <person name="Macchietto M."/>
            <person name="Millas R."/>
            <person name="McGilp L."/>
            <person name="Shao M."/>
            <person name="Duquette J."/>
            <person name="Hirsch C.N."/>
            <person name="Kimball J."/>
        </authorList>
    </citation>
    <scope>NUCLEOTIDE SEQUENCE</scope>
    <source>
        <tissue evidence="2">Fresh leaf tissue</tissue>
    </source>
</reference>
<dbReference type="AlphaFoldDB" id="A0A8J5VI97"/>
<feature type="domain" description="Peptidase M1 alanyl aminopeptidase C-terminal" evidence="1">
    <location>
        <begin position="7"/>
        <end position="104"/>
    </location>
</feature>
<protein>
    <recommendedName>
        <fullName evidence="1">Peptidase M1 alanyl aminopeptidase C-terminal domain-containing protein</fullName>
    </recommendedName>
</protein>
<dbReference type="Proteomes" id="UP000729402">
    <property type="component" value="Unassembled WGS sequence"/>
</dbReference>
<proteinExistence type="predicted"/>
<dbReference type="InterPro" id="IPR024601">
    <property type="entry name" value="Peptidase_M1_pepN_C"/>
</dbReference>
<dbReference type="PANTHER" id="PTHR46322">
    <property type="entry name" value="PUROMYCIN-SENSITIVE AMINOPEPTIDASE"/>
    <property type="match status" value="1"/>
</dbReference>
<dbReference type="GO" id="GO:0008270">
    <property type="term" value="F:zinc ion binding"/>
    <property type="evidence" value="ECO:0007669"/>
    <property type="project" value="InterPro"/>
</dbReference>
<reference evidence="2" key="2">
    <citation type="submission" date="2021-02" db="EMBL/GenBank/DDBJ databases">
        <authorList>
            <person name="Kimball J.A."/>
            <person name="Haas M.W."/>
            <person name="Macchietto M."/>
            <person name="Kono T."/>
            <person name="Duquette J."/>
            <person name="Shao M."/>
        </authorList>
    </citation>
    <scope>NUCLEOTIDE SEQUENCE</scope>
    <source>
        <tissue evidence="2">Fresh leaf tissue</tissue>
    </source>
</reference>
<organism evidence="2 3">
    <name type="scientific">Zizania palustris</name>
    <name type="common">Northern wild rice</name>
    <dbReference type="NCBI Taxonomy" id="103762"/>
    <lineage>
        <taxon>Eukaryota</taxon>
        <taxon>Viridiplantae</taxon>
        <taxon>Streptophyta</taxon>
        <taxon>Embryophyta</taxon>
        <taxon>Tracheophyta</taxon>
        <taxon>Spermatophyta</taxon>
        <taxon>Magnoliopsida</taxon>
        <taxon>Liliopsida</taxon>
        <taxon>Poales</taxon>
        <taxon>Poaceae</taxon>
        <taxon>BOP clade</taxon>
        <taxon>Oryzoideae</taxon>
        <taxon>Oryzeae</taxon>
        <taxon>Zizaniinae</taxon>
        <taxon>Zizania</taxon>
    </lineage>
</organism>
<evidence type="ECO:0000313" key="2">
    <source>
        <dbReference type="EMBL" id="KAG8048348.1"/>
    </source>
</evidence>
<dbReference type="GO" id="GO:0009507">
    <property type="term" value="C:chloroplast"/>
    <property type="evidence" value="ECO:0007669"/>
    <property type="project" value="TreeGrafter"/>
</dbReference>
<accession>A0A8J5VI97</accession>
<sequence>MEALFRAMSATNMTEQFAALAALFQNPGQVRDDALLDFYNKWQHDYLAVSKWFALQATSNSPGNVANVKKLLNHAAFDMRNPNKVYSLIGGFRGSAVNFHVQDGGIPHGVSILSVEASLSRSHLLSIFYSLDVSIIWV</sequence>
<evidence type="ECO:0000259" key="1">
    <source>
        <dbReference type="Pfam" id="PF17432"/>
    </source>
</evidence>
<comment type="caution">
    <text evidence="2">The sequence shown here is derived from an EMBL/GenBank/DDBJ whole genome shotgun (WGS) entry which is preliminary data.</text>
</comment>
<gene>
    <name evidence="2" type="ORF">GUJ93_ZPchr0008g13148</name>
</gene>
<evidence type="ECO:0000313" key="3">
    <source>
        <dbReference type="Proteomes" id="UP000729402"/>
    </source>
</evidence>
<dbReference type="InterPro" id="IPR012779">
    <property type="entry name" value="Peptidase_M1_pepN"/>
</dbReference>
<keyword evidence="3" id="KW-1185">Reference proteome</keyword>
<dbReference type="OrthoDB" id="1919222at2759"/>
<dbReference type="Pfam" id="PF17432">
    <property type="entry name" value="DUF3458_C"/>
    <property type="match status" value="1"/>
</dbReference>
<dbReference type="PANTHER" id="PTHR46322:SF1">
    <property type="entry name" value="PUROMYCIN-SENSITIVE AMINOPEPTIDASE"/>
    <property type="match status" value="1"/>
</dbReference>
<dbReference type="EMBL" id="JAAALK010000290">
    <property type="protein sequence ID" value="KAG8048348.1"/>
    <property type="molecule type" value="Genomic_DNA"/>
</dbReference>